<evidence type="ECO:0000256" key="5">
    <source>
        <dbReference type="ARBA" id="ARBA00022989"/>
    </source>
</evidence>
<dbReference type="PANTHER" id="PTHR12791">
    <property type="entry name" value="GOLGI SNARE BET1-RELATED"/>
    <property type="match status" value="1"/>
</dbReference>
<comment type="subcellular location">
    <subcellularLocation>
        <location evidence="8">Endomembrane system</location>
        <topology evidence="8">Single-pass type IV membrane protein</topology>
    </subcellularLocation>
    <subcellularLocation>
        <location evidence="1">Golgi apparatus membrane</location>
    </subcellularLocation>
</comment>
<feature type="compositionally biased region" description="Gly residues" evidence="9">
    <location>
        <begin position="38"/>
        <end position="62"/>
    </location>
</feature>
<keyword evidence="3 10" id="KW-0812">Transmembrane</keyword>
<sequence>MASRFPRSNLHQRDPRAASSLFDSYGGNSRPASRSPGQVGGYGYGGYPGPGGDGSSNGGATAGGYRSATPNAKGQYSDAVLSHLESQNDVEVEGISAKVKMLKDITLAIGDEIRDTSTISELNDSFDNTRLRIRGNMNRMLRMAERTGVGWRVWLGFFLAVFLLFGYVWLT</sequence>
<evidence type="ECO:0000256" key="2">
    <source>
        <dbReference type="ARBA" id="ARBA00022448"/>
    </source>
</evidence>
<evidence type="ECO:0000256" key="7">
    <source>
        <dbReference type="ARBA" id="ARBA00023136"/>
    </source>
</evidence>
<comment type="caution">
    <text evidence="11">The sequence shown here is derived from an EMBL/GenBank/DDBJ whole genome shotgun (WGS) entry which is preliminary data.</text>
</comment>
<evidence type="ECO:0000256" key="6">
    <source>
        <dbReference type="ARBA" id="ARBA00023034"/>
    </source>
</evidence>
<keyword evidence="6" id="KW-0333">Golgi apparatus</keyword>
<dbReference type="CDD" id="cd15853">
    <property type="entry name" value="SNARE_Bet1"/>
    <property type="match status" value="1"/>
</dbReference>
<dbReference type="Proteomes" id="UP000234275">
    <property type="component" value="Unassembled WGS sequence"/>
</dbReference>
<evidence type="ECO:0000313" key="11">
    <source>
        <dbReference type="EMBL" id="PLB45380.1"/>
    </source>
</evidence>
<evidence type="ECO:0000256" key="1">
    <source>
        <dbReference type="ARBA" id="ARBA00004394"/>
    </source>
</evidence>
<accession>A0A2I2FXL9</accession>
<evidence type="ECO:0000256" key="10">
    <source>
        <dbReference type="SAM" id="Phobius"/>
    </source>
</evidence>
<feature type="transmembrane region" description="Helical" evidence="10">
    <location>
        <begin position="149"/>
        <end position="170"/>
    </location>
</feature>
<dbReference type="STRING" id="1392250.A0A2I2FXL9"/>
<evidence type="ECO:0000256" key="4">
    <source>
        <dbReference type="ARBA" id="ARBA00022927"/>
    </source>
</evidence>
<dbReference type="SUPFAM" id="SSF58038">
    <property type="entry name" value="SNARE fusion complex"/>
    <property type="match status" value="1"/>
</dbReference>
<gene>
    <name evidence="11" type="ORF">P170DRAFT_512081</name>
</gene>
<keyword evidence="5 10" id="KW-1133">Transmembrane helix</keyword>
<evidence type="ECO:0000256" key="9">
    <source>
        <dbReference type="SAM" id="MobiDB-lite"/>
    </source>
</evidence>
<evidence type="ECO:0000313" key="12">
    <source>
        <dbReference type="Proteomes" id="UP000234275"/>
    </source>
</evidence>
<evidence type="ECO:0000256" key="3">
    <source>
        <dbReference type="ARBA" id="ARBA00022692"/>
    </source>
</evidence>
<dbReference type="GeneID" id="36562661"/>
<dbReference type="VEuPathDB" id="FungiDB:P170DRAFT_512081"/>
<proteinExistence type="predicted"/>
<reference evidence="11 12" key="1">
    <citation type="submission" date="2016-12" db="EMBL/GenBank/DDBJ databases">
        <title>The genomes of Aspergillus section Nigri reveals drivers in fungal speciation.</title>
        <authorList>
            <consortium name="DOE Joint Genome Institute"/>
            <person name="Vesth T.C."/>
            <person name="Nybo J."/>
            <person name="Theobald S."/>
            <person name="Brandl J."/>
            <person name="Frisvad J.C."/>
            <person name="Nielsen K.F."/>
            <person name="Lyhne E.K."/>
            <person name="Kogle M.E."/>
            <person name="Kuo A."/>
            <person name="Riley R."/>
            <person name="Clum A."/>
            <person name="Nolan M."/>
            <person name="Lipzen A."/>
            <person name="Salamov A."/>
            <person name="Henrissat B."/>
            <person name="Wiebenga A."/>
            <person name="De Vries R.P."/>
            <person name="Grigoriev I.V."/>
            <person name="Mortensen U.H."/>
            <person name="Andersen M.R."/>
            <person name="Baker S.E."/>
        </authorList>
    </citation>
    <scope>NUCLEOTIDE SEQUENCE [LARGE SCALE GENOMIC DNA]</scope>
    <source>
        <strain evidence="11 12">IBT 23096</strain>
    </source>
</reference>
<dbReference type="FunFam" id="1.20.5.110:FF:000057">
    <property type="entry name" value="SNARE complex subunit (Bet1), putative"/>
    <property type="match status" value="1"/>
</dbReference>
<dbReference type="AlphaFoldDB" id="A0A2I2FXL9"/>
<keyword evidence="12" id="KW-1185">Reference proteome</keyword>
<dbReference type="EMBL" id="MSFO01000007">
    <property type="protein sequence ID" value="PLB45380.1"/>
    <property type="molecule type" value="Genomic_DNA"/>
</dbReference>
<evidence type="ECO:0008006" key="13">
    <source>
        <dbReference type="Google" id="ProtNLM"/>
    </source>
</evidence>
<keyword evidence="2" id="KW-0813">Transport</keyword>
<keyword evidence="7 10" id="KW-0472">Membrane</keyword>
<dbReference type="GO" id="GO:0015031">
    <property type="term" value="P:protein transport"/>
    <property type="evidence" value="ECO:0007669"/>
    <property type="project" value="UniProtKB-KW"/>
</dbReference>
<dbReference type="RefSeq" id="XP_024700682.1">
    <property type="nucleotide sequence ID" value="XM_024854955.1"/>
</dbReference>
<dbReference type="GO" id="GO:0000139">
    <property type="term" value="C:Golgi membrane"/>
    <property type="evidence" value="ECO:0007669"/>
    <property type="project" value="UniProtKB-SubCell"/>
</dbReference>
<dbReference type="Gene3D" id="1.20.5.110">
    <property type="match status" value="1"/>
</dbReference>
<dbReference type="InterPro" id="IPR039899">
    <property type="entry name" value="BET1_SNARE"/>
</dbReference>
<evidence type="ECO:0000256" key="8">
    <source>
        <dbReference type="ARBA" id="ARBA00046280"/>
    </source>
</evidence>
<name>A0A2I2FXL9_9EURO</name>
<feature type="region of interest" description="Disordered" evidence="9">
    <location>
        <begin position="1"/>
        <end position="72"/>
    </location>
</feature>
<dbReference type="OrthoDB" id="261831at2759"/>
<protein>
    <recommendedName>
        <fullName evidence="13">SNARE complex subunit</fullName>
    </recommendedName>
</protein>
<organism evidence="11 12">
    <name type="scientific">Aspergillus steynii IBT 23096</name>
    <dbReference type="NCBI Taxonomy" id="1392250"/>
    <lineage>
        <taxon>Eukaryota</taxon>
        <taxon>Fungi</taxon>
        <taxon>Dikarya</taxon>
        <taxon>Ascomycota</taxon>
        <taxon>Pezizomycotina</taxon>
        <taxon>Eurotiomycetes</taxon>
        <taxon>Eurotiomycetidae</taxon>
        <taxon>Eurotiales</taxon>
        <taxon>Aspergillaceae</taxon>
        <taxon>Aspergillus</taxon>
        <taxon>Aspergillus subgen. Circumdati</taxon>
    </lineage>
</organism>
<keyword evidence="4" id="KW-0653">Protein transport</keyword>